<comment type="caution">
    <text evidence="2">The sequence shown here is derived from an EMBL/GenBank/DDBJ whole genome shotgun (WGS) entry which is preliminary data.</text>
</comment>
<evidence type="ECO:0000256" key="1">
    <source>
        <dbReference type="SAM" id="MobiDB-lite"/>
    </source>
</evidence>
<reference evidence="2 3" key="1">
    <citation type="submission" date="2023-05" db="EMBL/GenBank/DDBJ databases">
        <title>Pseudodonghicola sp. nov.</title>
        <authorList>
            <person name="Huang J."/>
        </authorList>
    </citation>
    <scope>NUCLEOTIDE SEQUENCE [LARGE SCALE GENOMIC DNA]</scope>
    <source>
        <strain evidence="2 3">IC7</strain>
    </source>
</reference>
<accession>A0ABT7F3A2</accession>
<proteinExistence type="predicted"/>
<sequence>MTNIIVRKNPPDDPAQPDPGVDVRQRDGMAEAGAQINTWMQDAAAPPAQDFFDDLFDALNGPGETKNSFFIEATNSLGDKVFRHLDSTPVRYRFDLDGNPHNLVVQCHEDKDQGKGAEKMNIGVPEMRGNLVAGGYLNTILNDLTTLINAGDTTKAKQYLLAVIFLNRCQ</sequence>
<dbReference type="EMBL" id="JASNJD010000011">
    <property type="protein sequence ID" value="MDK3019078.1"/>
    <property type="molecule type" value="Genomic_DNA"/>
</dbReference>
<gene>
    <name evidence="2" type="ORF">QO033_15450</name>
</gene>
<protein>
    <submittedName>
        <fullName evidence="2">Uncharacterized protein</fullName>
    </submittedName>
</protein>
<keyword evidence="3" id="KW-1185">Reference proteome</keyword>
<name>A0ABT7F3A2_9RHOB</name>
<feature type="region of interest" description="Disordered" evidence="1">
    <location>
        <begin position="1"/>
        <end position="24"/>
    </location>
</feature>
<dbReference type="RefSeq" id="WP_284481879.1">
    <property type="nucleotide sequence ID" value="NZ_JASNJD010000011.1"/>
</dbReference>
<evidence type="ECO:0000313" key="2">
    <source>
        <dbReference type="EMBL" id="MDK3019078.1"/>
    </source>
</evidence>
<evidence type="ECO:0000313" key="3">
    <source>
        <dbReference type="Proteomes" id="UP001243757"/>
    </source>
</evidence>
<organism evidence="2 3">
    <name type="scientific">Pseudodonghicola flavimaris</name>
    <dbReference type="NCBI Taxonomy" id="3050036"/>
    <lineage>
        <taxon>Bacteria</taxon>
        <taxon>Pseudomonadati</taxon>
        <taxon>Pseudomonadota</taxon>
        <taxon>Alphaproteobacteria</taxon>
        <taxon>Rhodobacterales</taxon>
        <taxon>Paracoccaceae</taxon>
        <taxon>Pseudodonghicola</taxon>
    </lineage>
</organism>
<dbReference type="Proteomes" id="UP001243757">
    <property type="component" value="Unassembled WGS sequence"/>
</dbReference>